<protein>
    <submittedName>
        <fullName evidence="2">Putative cyclase</fullName>
    </submittedName>
</protein>
<evidence type="ECO:0000313" key="3">
    <source>
        <dbReference type="Proteomes" id="UP000001444"/>
    </source>
</evidence>
<dbReference type="InterPro" id="IPR023393">
    <property type="entry name" value="START-like_dom_sf"/>
</dbReference>
<dbReference type="EMBL" id="FN554889">
    <property type="protein sequence ID" value="CBG74452.1"/>
    <property type="molecule type" value="Genomic_DNA"/>
</dbReference>
<proteinExistence type="predicted"/>
<feature type="region of interest" description="Disordered" evidence="1">
    <location>
        <begin position="1"/>
        <end position="20"/>
    </location>
</feature>
<reference evidence="2 3" key="1">
    <citation type="journal article" date="2010" name="Mol. Plant Microbe Interact.">
        <title>Streptomyces scabies 87-22 contains a coronafacic acid-like biosynthetic cluster that contributes to plant-microbe interactions.</title>
        <authorList>
            <person name="Bignell D.R."/>
            <person name="Seipke R.F."/>
            <person name="Huguet-Tapia J.C."/>
            <person name="Chambers A.H."/>
            <person name="Parry R.J."/>
            <person name="Loria R."/>
        </authorList>
    </citation>
    <scope>NUCLEOTIDE SEQUENCE [LARGE SCALE GENOMIC DNA]</scope>
    <source>
        <strain evidence="2 3">87.22</strain>
    </source>
</reference>
<accession>C9Z625</accession>
<dbReference type="CDD" id="cd07824">
    <property type="entry name" value="SRPBCC_6"/>
    <property type="match status" value="1"/>
</dbReference>
<dbReference type="HOGENOM" id="CLU_114455_1_0_11"/>
<sequence length="175" mass="19690">MSARTHRGTQIPHEGPPPGHNPTMDWCHYRFRSHWNLPVPPAAVYDVLQRPEDYPRWWPQVREVTRIDDTTGTLRIRSVVPYALVLTARAVRRDAAAGVLEIEMTGDLNGWARWTVGADGPGTLARYDQEVDVTKPLLRRLAVPGRPVFRANHALMMRAGRRGLLAYLTAPGQAV</sequence>
<dbReference type="STRING" id="680198.SCAB_74701"/>
<dbReference type="Gene3D" id="3.30.530.20">
    <property type="match status" value="1"/>
</dbReference>
<dbReference type="SUPFAM" id="SSF55961">
    <property type="entry name" value="Bet v1-like"/>
    <property type="match status" value="1"/>
</dbReference>
<dbReference type="Pfam" id="PF10604">
    <property type="entry name" value="Polyketide_cyc2"/>
    <property type="match status" value="1"/>
</dbReference>
<evidence type="ECO:0000313" key="2">
    <source>
        <dbReference type="EMBL" id="CBG74452.1"/>
    </source>
</evidence>
<dbReference type="KEGG" id="scb:SCAB_74701"/>
<name>C9Z625_STRSW</name>
<keyword evidence="3" id="KW-1185">Reference proteome</keyword>
<dbReference type="eggNOG" id="COG3832">
    <property type="taxonomic scope" value="Bacteria"/>
</dbReference>
<dbReference type="InterPro" id="IPR019587">
    <property type="entry name" value="Polyketide_cyclase/dehydratase"/>
</dbReference>
<dbReference type="Proteomes" id="UP000001444">
    <property type="component" value="Chromosome"/>
</dbReference>
<dbReference type="AlphaFoldDB" id="C9Z625"/>
<evidence type="ECO:0000256" key="1">
    <source>
        <dbReference type="SAM" id="MobiDB-lite"/>
    </source>
</evidence>
<gene>
    <name evidence="2" type="ordered locus">SCAB_74701</name>
</gene>
<organism evidence="2 3">
    <name type="scientific">Streptomyces scabiei (strain 87.22)</name>
    <dbReference type="NCBI Taxonomy" id="680198"/>
    <lineage>
        <taxon>Bacteria</taxon>
        <taxon>Bacillati</taxon>
        <taxon>Actinomycetota</taxon>
        <taxon>Actinomycetes</taxon>
        <taxon>Kitasatosporales</taxon>
        <taxon>Streptomycetaceae</taxon>
        <taxon>Streptomyces</taxon>
    </lineage>
</organism>